<protein>
    <submittedName>
        <fullName evidence="2">Uncharacterized protein</fullName>
    </submittedName>
</protein>
<accession>A0A139ACZ7</accession>
<organism evidence="2 3">
    <name type="scientific">Gonapodya prolifera (strain JEL478)</name>
    <name type="common">Monoblepharis prolifera</name>
    <dbReference type="NCBI Taxonomy" id="1344416"/>
    <lineage>
        <taxon>Eukaryota</taxon>
        <taxon>Fungi</taxon>
        <taxon>Fungi incertae sedis</taxon>
        <taxon>Chytridiomycota</taxon>
        <taxon>Chytridiomycota incertae sedis</taxon>
        <taxon>Monoblepharidomycetes</taxon>
        <taxon>Monoblepharidales</taxon>
        <taxon>Gonapodyaceae</taxon>
        <taxon>Gonapodya</taxon>
    </lineage>
</organism>
<sequence length="370" mass="40402">MGPPMVGRQPSSAHPPDSDARNGSASSSSEEPRQPFVRRLTAVKITQASVGDGIPSGTIGVNETLWDTLLHAGARFAPSISGELRPGKDDGRTRRAQQLSPSALERISACLHLKHPEHGGSAPYRRAHRALVPPSLLNDEEENTMSPAAIGRMVTHVVRRQSPDGNNQSSDAIVYLANEWLLDNGFALEDIFPSPDEASPFSLQAVSSQRPVVEGWIQPTALVELDEVVLGATSKDAFELASQNDSLPFATYLRSSSTILRQLCLLSISEEHLSTRDHPRAPSKVQFRVLNCSPVMQGVVGRSTKIIIIPDEPQILLSRASFRTRTDSTFPRLISTFPCHTAPRIPLPNHQSRLLPELGAINWLKSCHPR</sequence>
<reference evidence="2 3" key="1">
    <citation type="journal article" date="2015" name="Genome Biol. Evol.">
        <title>Phylogenomic analyses indicate that early fungi evolved digesting cell walls of algal ancestors of land plants.</title>
        <authorList>
            <person name="Chang Y."/>
            <person name="Wang S."/>
            <person name="Sekimoto S."/>
            <person name="Aerts A.L."/>
            <person name="Choi C."/>
            <person name="Clum A."/>
            <person name="LaButti K.M."/>
            <person name="Lindquist E.A."/>
            <person name="Yee Ngan C."/>
            <person name="Ohm R.A."/>
            <person name="Salamov A.A."/>
            <person name="Grigoriev I.V."/>
            <person name="Spatafora J.W."/>
            <person name="Berbee M.L."/>
        </authorList>
    </citation>
    <scope>NUCLEOTIDE SEQUENCE [LARGE SCALE GENOMIC DNA]</scope>
    <source>
        <strain evidence="2 3">JEL478</strain>
    </source>
</reference>
<gene>
    <name evidence="2" type="ORF">M427DRAFT_340500</name>
</gene>
<feature type="region of interest" description="Disordered" evidence="1">
    <location>
        <begin position="79"/>
        <end position="100"/>
    </location>
</feature>
<evidence type="ECO:0000256" key="1">
    <source>
        <dbReference type="SAM" id="MobiDB-lite"/>
    </source>
</evidence>
<evidence type="ECO:0000313" key="2">
    <source>
        <dbReference type="EMBL" id="KXS14640.1"/>
    </source>
</evidence>
<proteinExistence type="predicted"/>
<dbReference type="EMBL" id="KQ965768">
    <property type="protein sequence ID" value="KXS14640.1"/>
    <property type="molecule type" value="Genomic_DNA"/>
</dbReference>
<name>A0A139ACZ7_GONPJ</name>
<feature type="region of interest" description="Disordered" evidence="1">
    <location>
        <begin position="1"/>
        <end position="35"/>
    </location>
</feature>
<dbReference type="AlphaFoldDB" id="A0A139ACZ7"/>
<dbReference type="Proteomes" id="UP000070544">
    <property type="component" value="Unassembled WGS sequence"/>
</dbReference>
<evidence type="ECO:0000313" key="3">
    <source>
        <dbReference type="Proteomes" id="UP000070544"/>
    </source>
</evidence>
<keyword evidence="3" id="KW-1185">Reference proteome</keyword>